<dbReference type="RefSeq" id="WP_326593840.1">
    <property type="nucleotide sequence ID" value="NZ_CP109114.1"/>
</dbReference>
<evidence type="ECO:0008006" key="4">
    <source>
        <dbReference type="Google" id="ProtNLM"/>
    </source>
</evidence>
<evidence type="ECO:0000313" key="3">
    <source>
        <dbReference type="Proteomes" id="UP001330827"/>
    </source>
</evidence>
<reference evidence="2 3" key="1">
    <citation type="submission" date="2022-10" db="EMBL/GenBank/DDBJ databases">
        <title>The complete genomes of actinobacterial strains from the NBC collection.</title>
        <authorList>
            <person name="Joergensen T.S."/>
            <person name="Alvarez Arevalo M."/>
            <person name="Sterndorff E.B."/>
            <person name="Faurdal D."/>
            <person name="Vuksanovic O."/>
            <person name="Mourched A.-S."/>
            <person name="Charusanti P."/>
            <person name="Shaw S."/>
            <person name="Blin K."/>
            <person name="Weber T."/>
        </authorList>
    </citation>
    <scope>NUCLEOTIDE SEQUENCE [LARGE SCALE GENOMIC DNA]</scope>
    <source>
        <strain evidence="2 3">NBC 01769</strain>
    </source>
</reference>
<dbReference type="Proteomes" id="UP001330827">
    <property type="component" value="Chromosome"/>
</dbReference>
<dbReference type="EMBL" id="CP109114">
    <property type="protein sequence ID" value="WSC14922.1"/>
    <property type="molecule type" value="Genomic_DNA"/>
</dbReference>
<dbReference type="Pfam" id="PF21848">
    <property type="entry name" value="DUF6907"/>
    <property type="match status" value="1"/>
</dbReference>
<name>A0ABZ1G6T2_9ACTN</name>
<gene>
    <name evidence="2" type="ORF">OIE64_20160</name>
</gene>
<organism evidence="2 3">
    <name type="scientific">Streptomyces brevispora</name>
    <dbReference type="NCBI Taxonomy" id="887462"/>
    <lineage>
        <taxon>Bacteria</taxon>
        <taxon>Bacillati</taxon>
        <taxon>Actinomycetota</taxon>
        <taxon>Actinomycetes</taxon>
        <taxon>Kitasatosporales</taxon>
        <taxon>Streptomycetaceae</taxon>
        <taxon>Streptomyces</taxon>
    </lineage>
</organism>
<proteinExistence type="predicted"/>
<keyword evidence="3" id="KW-1185">Reference proteome</keyword>
<feature type="region of interest" description="Disordered" evidence="1">
    <location>
        <begin position="1"/>
        <end position="20"/>
    </location>
</feature>
<evidence type="ECO:0000313" key="2">
    <source>
        <dbReference type="EMBL" id="WSC14922.1"/>
    </source>
</evidence>
<accession>A0ABZ1G6T2</accession>
<protein>
    <recommendedName>
        <fullName evidence="4">Polyketide cyclase/dehydrase/lipid transport protein</fullName>
    </recommendedName>
</protein>
<sequence>MSDDTPTVAPLPRRNADGTTTVTTLDAGDVRLVCPSWCVFQHGYRHPPAKAEITHRSEPEWALADTPEHGPTSLVEVALVQWPFSDRPQVCLSVETDDGHLEVGPTGAHRIAAALRKQADHIDTMVDQLISLRAEVTGR</sequence>
<evidence type="ECO:0000256" key="1">
    <source>
        <dbReference type="SAM" id="MobiDB-lite"/>
    </source>
</evidence>
<dbReference type="InterPro" id="IPR054202">
    <property type="entry name" value="DUF6907"/>
</dbReference>